<gene>
    <name evidence="3" type="ORF">CVT25_007259</name>
</gene>
<accession>A0A409WVD5</accession>
<comment type="caution">
    <text evidence="3">The sequence shown here is derived from an EMBL/GenBank/DDBJ whole genome shotgun (WGS) entry which is preliminary data.</text>
</comment>
<dbReference type="EMBL" id="NHYD01003136">
    <property type="protein sequence ID" value="PPQ82462.1"/>
    <property type="molecule type" value="Genomic_DNA"/>
</dbReference>
<dbReference type="InParanoid" id="A0A409WVD5"/>
<evidence type="ECO:0000313" key="3">
    <source>
        <dbReference type="EMBL" id="PPQ82462.1"/>
    </source>
</evidence>
<keyword evidence="2" id="KW-0812">Transmembrane</keyword>
<feature type="region of interest" description="Disordered" evidence="1">
    <location>
        <begin position="26"/>
        <end position="47"/>
    </location>
</feature>
<protein>
    <submittedName>
        <fullName evidence="3">Uncharacterized protein</fullName>
    </submittedName>
</protein>
<organism evidence="3 4">
    <name type="scientific">Psilocybe cyanescens</name>
    <dbReference type="NCBI Taxonomy" id="93625"/>
    <lineage>
        <taxon>Eukaryota</taxon>
        <taxon>Fungi</taxon>
        <taxon>Dikarya</taxon>
        <taxon>Basidiomycota</taxon>
        <taxon>Agaricomycotina</taxon>
        <taxon>Agaricomycetes</taxon>
        <taxon>Agaricomycetidae</taxon>
        <taxon>Agaricales</taxon>
        <taxon>Agaricineae</taxon>
        <taxon>Strophariaceae</taxon>
        <taxon>Psilocybe</taxon>
    </lineage>
</organism>
<feature type="transmembrane region" description="Helical" evidence="2">
    <location>
        <begin position="80"/>
        <end position="99"/>
    </location>
</feature>
<dbReference type="OrthoDB" id="3061535at2759"/>
<sequence>MLPRTRILHKPSTILCQCRNASTRKAKQVPGKHLKTSSNAHKSSSLHKIPTSNLANQTWVIETRIPFFQAKLRTVKSTRLILTIVGLAMSSIYFTSSAITSPTLTSPPEKNESDTTQPTESFTDAITAPVKFVLRPILVDDDAREAAKKSWRYWAGLGSGIGAITLFIASHCTAPRYARYISISPATPASASAVGKASKGNAIMQIYPAFSNRSVSRPISQTTLVSPLLDQSEERSILRTIRILGAGATLPKLGWGVCMFRQGALVNGKLMSQQEVVELMERIWVDNGGMIKVAKS</sequence>
<keyword evidence="2" id="KW-1133">Transmembrane helix</keyword>
<evidence type="ECO:0000313" key="4">
    <source>
        <dbReference type="Proteomes" id="UP000283269"/>
    </source>
</evidence>
<reference evidence="3 4" key="1">
    <citation type="journal article" date="2018" name="Evol. Lett.">
        <title>Horizontal gene cluster transfer increased hallucinogenic mushroom diversity.</title>
        <authorList>
            <person name="Reynolds H.T."/>
            <person name="Vijayakumar V."/>
            <person name="Gluck-Thaler E."/>
            <person name="Korotkin H.B."/>
            <person name="Matheny P.B."/>
            <person name="Slot J.C."/>
        </authorList>
    </citation>
    <scope>NUCLEOTIDE SEQUENCE [LARGE SCALE GENOMIC DNA]</scope>
    <source>
        <strain evidence="3 4">2631</strain>
    </source>
</reference>
<proteinExistence type="predicted"/>
<evidence type="ECO:0000256" key="2">
    <source>
        <dbReference type="SAM" id="Phobius"/>
    </source>
</evidence>
<keyword evidence="2" id="KW-0472">Membrane</keyword>
<keyword evidence="4" id="KW-1185">Reference proteome</keyword>
<feature type="compositionally biased region" description="Basic residues" evidence="1">
    <location>
        <begin position="26"/>
        <end position="35"/>
    </location>
</feature>
<dbReference type="AlphaFoldDB" id="A0A409WVD5"/>
<name>A0A409WVD5_PSICY</name>
<evidence type="ECO:0000256" key="1">
    <source>
        <dbReference type="SAM" id="MobiDB-lite"/>
    </source>
</evidence>
<feature type="transmembrane region" description="Helical" evidence="2">
    <location>
        <begin position="151"/>
        <end position="169"/>
    </location>
</feature>
<dbReference type="Proteomes" id="UP000283269">
    <property type="component" value="Unassembled WGS sequence"/>
</dbReference>